<reference evidence="1 2" key="2">
    <citation type="submission" date="2018-11" db="EMBL/GenBank/DDBJ databases">
        <authorList>
            <consortium name="Pathogen Informatics"/>
        </authorList>
    </citation>
    <scope>NUCLEOTIDE SEQUENCE [LARGE SCALE GENOMIC DNA]</scope>
</reference>
<reference evidence="3" key="1">
    <citation type="submission" date="2017-02" db="UniProtKB">
        <authorList>
            <consortium name="WormBaseParasite"/>
        </authorList>
    </citation>
    <scope>IDENTIFICATION</scope>
</reference>
<protein>
    <submittedName>
        <fullName evidence="3">DNA-directed DNA polymerase</fullName>
    </submittedName>
</protein>
<dbReference type="EMBL" id="UZAG01000943">
    <property type="protein sequence ID" value="VDO09969.1"/>
    <property type="molecule type" value="Genomic_DNA"/>
</dbReference>
<evidence type="ECO:0000313" key="3">
    <source>
        <dbReference type="WBParaSite" id="BTMF_0000199601-mRNA-1"/>
    </source>
</evidence>
<keyword evidence="2" id="KW-1185">Reference proteome</keyword>
<evidence type="ECO:0000313" key="1">
    <source>
        <dbReference type="EMBL" id="VDO09969.1"/>
    </source>
</evidence>
<accession>A0A0R3Q6P2</accession>
<gene>
    <name evidence="1" type="ORF">BTMF_LOCUS1324</name>
</gene>
<dbReference type="AlphaFoldDB" id="A0A0R3Q6P2"/>
<organism evidence="3">
    <name type="scientific">Brugia timori</name>
    <dbReference type="NCBI Taxonomy" id="42155"/>
    <lineage>
        <taxon>Eukaryota</taxon>
        <taxon>Metazoa</taxon>
        <taxon>Ecdysozoa</taxon>
        <taxon>Nematoda</taxon>
        <taxon>Chromadorea</taxon>
        <taxon>Rhabditida</taxon>
        <taxon>Spirurina</taxon>
        <taxon>Spiruromorpha</taxon>
        <taxon>Filarioidea</taxon>
        <taxon>Onchocercidae</taxon>
        <taxon>Brugia</taxon>
    </lineage>
</organism>
<evidence type="ECO:0000313" key="2">
    <source>
        <dbReference type="Proteomes" id="UP000280834"/>
    </source>
</evidence>
<proteinExistence type="predicted"/>
<dbReference type="WBParaSite" id="BTMF_0000199601-mRNA-1">
    <property type="protein sequence ID" value="BTMF_0000199601-mRNA-1"/>
    <property type="gene ID" value="BTMF_0000199601"/>
</dbReference>
<dbReference type="STRING" id="42155.A0A0R3Q6P2"/>
<sequence>MTFKIKETVNPLDSIARAFTQVLEYGKRKAKAQDKVGVTLQNDNNARKPIYISFRRADQIDVELLFQQIEAVIQSDETFLALGPHHLKLTIVEAIDGKGRIRNKIADATDVSRLKKSIVKINNSDNLCLPRALVTGIALLQKAESAEKKNNYNNLRDGRPAQKREAEKLCRDSGVDISRLGGGIEALKVFQAFLKDYKITVYQDTSAKNIIFEEKENISQKYIDLFYHNNHYDLINSITGFVGNVYYCRFCRVNYSVKTSHKCPNSCKKCLKSPPCLPDGSISQQCGSCKLFFPSRRCIGNHFLPHFPNNKSVCDTIKYCTECRRVYSLERIKQHKCGYSKCSICHCYLPSTHLCHIQPLKKKDEEKKSKVFVFYDFECRQDEIRPGGIRPHIINFAVLQIQCVKCLSNNNLEEDCVFCGRREYVIPSID</sequence>
<dbReference type="Proteomes" id="UP000280834">
    <property type="component" value="Unassembled WGS sequence"/>
</dbReference>
<name>A0A0R3Q6P2_9BILA</name>